<dbReference type="Proteomes" id="UP001165270">
    <property type="component" value="Unassembled WGS sequence"/>
</dbReference>
<dbReference type="Pfam" id="PF07336">
    <property type="entry name" value="ABATE"/>
    <property type="match status" value="1"/>
</dbReference>
<evidence type="ECO:0000259" key="2">
    <source>
        <dbReference type="Pfam" id="PF11706"/>
    </source>
</evidence>
<gene>
    <name evidence="3" type="ORF">MQN93_17945</name>
</gene>
<dbReference type="Gene3D" id="1.10.3300.10">
    <property type="entry name" value="Jann2411-like domain"/>
    <property type="match status" value="1"/>
</dbReference>
<dbReference type="EMBL" id="JALDAX010000006">
    <property type="protein sequence ID" value="MCI3241604.1"/>
    <property type="molecule type" value="Genomic_DNA"/>
</dbReference>
<dbReference type="InterPro" id="IPR021005">
    <property type="entry name" value="Znf_CGNR"/>
</dbReference>
<organism evidence="3 4">
    <name type="scientific">Streptomyces spinosisporus</name>
    <dbReference type="NCBI Taxonomy" id="2927582"/>
    <lineage>
        <taxon>Bacteria</taxon>
        <taxon>Bacillati</taxon>
        <taxon>Actinomycetota</taxon>
        <taxon>Actinomycetes</taxon>
        <taxon>Kitasatosporales</taxon>
        <taxon>Streptomycetaceae</taxon>
        <taxon>Streptomyces</taxon>
    </lineage>
</organism>
<keyword evidence="4" id="KW-1185">Reference proteome</keyword>
<dbReference type="PANTHER" id="PTHR35525:SF3">
    <property type="entry name" value="BLL6575 PROTEIN"/>
    <property type="match status" value="1"/>
</dbReference>
<sequence length="223" mass="24081">MVRMGVSTQDQPRRRVTEQQRDLRFDAGALCLNLVATVGRRPHIPVERMGDAARLEAWCRGVGVSLAQGYDAAGLLASLHELRTAAFDIASSAVDGHAPAPQAIALVNRLARIHPPAPQMELTAGGPRSSPDSELLTAQELLSVIARDLIDLMSDDARRSRMRACAGETCRMIYVDTPGGRPRKWCSMRRCGNQAKAASHRRRSSPSQDGGPGAGPKDSPWTP</sequence>
<evidence type="ECO:0000313" key="3">
    <source>
        <dbReference type="EMBL" id="MCI3241604.1"/>
    </source>
</evidence>
<protein>
    <submittedName>
        <fullName evidence="3">CGNR zinc finger domain-containing protein</fullName>
    </submittedName>
</protein>
<comment type="caution">
    <text evidence="3">The sequence shown here is derived from an EMBL/GenBank/DDBJ whole genome shotgun (WGS) entry which is preliminary data.</text>
</comment>
<reference evidence="3" key="1">
    <citation type="submission" date="2022-03" db="EMBL/GenBank/DDBJ databases">
        <title>Streptomyces 7R015 and 7R016 isolated from Barleria lupulina in Thailand.</title>
        <authorList>
            <person name="Kanchanasin P."/>
            <person name="Phongsopitanun W."/>
            <person name="Tanasupawat S."/>
        </authorList>
    </citation>
    <scope>NUCLEOTIDE SEQUENCE</scope>
    <source>
        <strain evidence="3">7R016</strain>
    </source>
</reference>
<name>A0ABS9XHR9_9ACTN</name>
<proteinExistence type="predicted"/>
<dbReference type="SUPFAM" id="SSF160904">
    <property type="entry name" value="Jann2411-like"/>
    <property type="match status" value="1"/>
</dbReference>
<dbReference type="InterPro" id="IPR010852">
    <property type="entry name" value="ABATE"/>
</dbReference>
<dbReference type="Pfam" id="PF11706">
    <property type="entry name" value="zf-CGNR"/>
    <property type="match status" value="1"/>
</dbReference>
<dbReference type="PANTHER" id="PTHR35525">
    <property type="entry name" value="BLL6575 PROTEIN"/>
    <property type="match status" value="1"/>
</dbReference>
<accession>A0ABS9XHR9</accession>
<dbReference type="InterPro" id="IPR023286">
    <property type="entry name" value="ABATE_dom_sf"/>
</dbReference>
<evidence type="ECO:0000313" key="4">
    <source>
        <dbReference type="Proteomes" id="UP001165270"/>
    </source>
</evidence>
<feature type="region of interest" description="Disordered" evidence="1">
    <location>
        <begin position="192"/>
        <end position="223"/>
    </location>
</feature>
<feature type="domain" description="Zinc finger CGNR" evidence="2">
    <location>
        <begin position="161"/>
        <end position="203"/>
    </location>
</feature>
<evidence type="ECO:0000256" key="1">
    <source>
        <dbReference type="SAM" id="MobiDB-lite"/>
    </source>
</evidence>